<reference evidence="1 2" key="1">
    <citation type="submission" date="2020-04" db="EMBL/GenBank/DDBJ databases">
        <authorList>
            <person name="Basu S."/>
            <person name="Maruthanayagam V."/>
            <person name="Chakraborty S."/>
            <person name="Pramanik A."/>
            <person name="Mukherjee J."/>
            <person name="Brink B."/>
        </authorList>
    </citation>
    <scope>NUCLEOTIDE SEQUENCE [LARGE SCALE GENOMIC DNA]</scope>
    <source>
        <strain evidence="1 2">AP17</strain>
    </source>
</reference>
<accession>A0A6H1U0H1</accession>
<sequence length="209" mass="23978">MSIFPTVELRWFHSGTPPKAIADWFDLRCPGGDRTPPETREDLYLFLPGHDYFNLKLRQGRLEIKWRQNGGGLVHFGDRWQGYAEFWEKSICEGLHANLPNYVLNNGRWIGVEKTRVQRRYAIANDREIAPISFSEMNGTGCNLELTKLAIDGQQWWTLALEAFGEAPLLWDSLEIVATHLSQTYPDNLHLSRSASFAYPKWLEVAIAA</sequence>
<dbReference type="KEGG" id="oxy:HCG48_14580"/>
<evidence type="ECO:0008006" key="3">
    <source>
        <dbReference type="Google" id="ProtNLM"/>
    </source>
</evidence>
<evidence type="ECO:0000313" key="2">
    <source>
        <dbReference type="Proteomes" id="UP000500857"/>
    </source>
</evidence>
<keyword evidence="2" id="KW-1185">Reference proteome</keyword>
<name>A0A6H1U0H1_9CYAN</name>
<proteinExistence type="predicted"/>
<dbReference type="Proteomes" id="UP000500857">
    <property type="component" value="Chromosome"/>
</dbReference>
<gene>
    <name evidence="1" type="ORF">HCG48_14580</name>
</gene>
<dbReference type="AlphaFoldDB" id="A0A6H1U0H1"/>
<protein>
    <recommendedName>
        <fullName evidence="3">CYTH domain-containing protein</fullName>
    </recommendedName>
</protein>
<organism evidence="1 2">
    <name type="scientific">Oxynema aestuarii AP17</name>
    <dbReference type="NCBI Taxonomy" id="2064643"/>
    <lineage>
        <taxon>Bacteria</taxon>
        <taxon>Bacillati</taxon>
        <taxon>Cyanobacteriota</taxon>
        <taxon>Cyanophyceae</taxon>
        <taxon>Oscillatoriophycideae</taxon>
        <taxon>Oscillatoriales</taxon>
        <taxon>Oscillatoriaceae</taxon>
        <taxon>Oxynema</taxon>
        <taxon>Oxynema aestuarii</taxon>
    </lineage>
</organism>
<evidence type="ECO:0000313" key="1">
    <source>
        <dbReference type="EMBL" id="QIZ71660.1"/>
    </source>
</evidence>
<dbReference type="EMBL" id="CP051167">
    <property type="protein sequence ID" value="QIZ71660.1"/>
    <property type="molecule type" value="Genomic_DNA"/>
</dbReference>
<dbReference type="RefSeq" id="WP_168569812.1">
    <property type="nucleotide sequence ID" value="NZ_CP051167.1"/>
</dbReference>